<dbReference type="AlphaFoldDB" id="A0A450Y5K8"/>
<evidence type="ECO:0000313" key="1">
    <source>
        <dbReference type="EMBL" id="VFK36814.1"/>
    </source>
</evidence>
<dbReference type="EMBL" id="CAADFR010000006">
    <property type="protein sequence ID" value="VFK36814.1"/>
    <property type="molecule type" value="Genomic_DNA"/>
</dbReference>
<evidence type="ECO:0008006" key="3">
    <source>
        <dbReference type="Google" id="ProtNLM"/>
    </source>
</evidence>
<name>A0A450Y5K8_9GAMM</name>
<accession>A0A450Y5K8</accession>
<evidence type="ECO:0000313" key="2">
    <source>
        <dbReference type="EMBL" id="VFK44890.1"/>
    </source>
</evidence>
<proteinExistence type="predicted"/>
<organism evidence="1">
    <name type="scientific">Candidatus Kentrum sp. SD</name>
    <dbReference type="NCBI Taxonomy" id="2126332"/>
    <lineage>
        <taxon>Bacteria</taxon>
        <taxon>Pseudomonadati</taxon>
        <taxon>Pseudomonadota</taxon>
        <taxon>Gammaproteobacteria</taxon>
        <taxon>Candidatus Kentrum</taxon>
    </lineage>
</organism>
<dbReference type="EMBL" id="CAADFU010000045">
    <property type="protein sequence ID" value="VFK44890.1"/>
    <property type="molecule type" value="Genomic_DNA"/>
</dbReference>
<protein>
    <recommendedName>
        <fullName evidence="3">Glycine zipper</fullName>
    </recommendedName>
</protein>
<reference evidence="1" key="1">
    <citation type="submission" date="2019-02" db="EMBL/GenBank/DDBJ databases">
        <authorList>
            <person name="Gruber-Vodicka R. H."/>
            <person name="Seah K. B. B."/>
        </authorList>
    </citation>
    <scope>NUCLEOTIDE SEQUENCE</scope>
    <source>
        <strain evidence="2">BECK_S1320</strain>
        <strain evidence="1">BECK_S1321</strain>
    </source>
</reference>
<gene>
    <name evidence="2" type="ORF">BECKSD772E_GA0070983_10456</name>
    <name evidence="1" type="ORF">BECKSD772F_GA0070984_10065</name>
</gene>
<sequence>MQYKCIQCGTINDVPKGESPKKYACYACRASLPSTPESHGELSGAVGLIGGTTLGASIGGPVGAIIGGILGSLIGKEAKGVG</sequence>